<evidence type="ECO:0000313" key="2">
    <source>
        <dbReference type="Proteomes" id="UP000290572"/>
    </source>
</evidence>
<evidence type="ECO:0000313" key="1">
    <source>
        <dbReference type="EMBL" id="RXN30883.1"/>
    </source>
</evidence>
<dbReference type="Proteomes" id="UP000290572">
    <property type="component" value="Unassembled WGS sequence"/>
</dbReference>
<accession>A0A498NGB6</accession>
<keyword evidence="2" id="KW-1185">Reference proteome</keyword>
<proteinExistence type="predicted"/>
<dbReference type="EMBL" id="QBIY01011541">
    <property type="protein sequence ID" value="RXN30883.1"/>
    <property type="molecule type" value="Genomic_DNA"/>
</dbReference>
<sequence>MHSIVCGLCDPLLRQLYQRAAAYCLAAVQRRGGGCRSHCPSGENVAAVSRTDLWKLSRKRPAPMHGRSKHPPARLTLPLRTVLGPASRDGSVIPTSVSVV</sequence>
<protein>
    <submittedName>
        <fullName evidence="1">Uncharacterized protein</fullName>
    </submittedName>
</protein>
<comment type="caution">
    <text evidence="1">The sequence shown here is derived from an EMBL/GenBank/DDBJ whole genome shotgun (WGS) entry which is preliminary data.</text>
</comment>
<dbReference type="AlphaFoldDB" id="A0A498NGB6"/>
<organism evidence="1 2">
    <name type="scientific">Labeo rohita</name>
    <name type="common">Indian major carp</name>
    <name type="synonym">Cyprinus rohita</name>
    <dbReference type="NCBI Taxonomy" id="84645"/>
    <lineage>
        <taxon>Eukaryota</taxon>
        <taxon>Metazoa</taxon>
        <taxon>Chordata</taxon>
        <taxon>Craniata</taxon>
        <taxon>Vertebrata</taxon>
        <taxon>Euteleostomi</taxon>
        <taxon>Actinopterygii</taxon>
        <taxon>Neopterygii</taxon>
        <taxon>Teleostei</taxon>
        <taxon>Ostariophysi</taxon>
        <taxon>Cypriniformes</taxon>
        <taxon>Cyprinidae</taxon>
        <taxon>Labeoninae</taxon>
        <taxon>Labeonini</taxon>
        <taxon>Labeo</taxon>
    </lineage>
</organism>
<name>A0A498NGB6_LABRO</name>
<gene>
    <name evidence="1" type="ORF">ROHU_017391</name>
</gene>
<reference evidence="1 2" key="1">
    <citation type="submission" date="2018-03" db="EMBL/GenBank/DDBJ databases">
        <title>Draft genome sequence of Rohu Carp (Labeo rohita).</title>
        <authorList>
            <person name="Das P."/>
            <person name="Kushwaha B."/>
            <person name="Joshi C.G."/>
            <person name="Kumar D."/>
            <person name="Nagpure N.S."/>
            <person name="Sahoo L."/>
            <person name="Das S.P."/>
            <person name="Bit A."/>
            <person name="Patnaik S."/>
            <person name="Meher P.K."/>
            <person name="Jayasankar P."/>
            <person name="Koringa P.G."/>
            <person name="Patel N.V."/>
            <person name="Hinsu A.T."/>
            <person name="Kumar R."/>
            <person name="Pandey M."/>
            <person name="Agarwal S."/>
            <person name="Srivastava S."/>
            <person name="Singh M."/>
            <person name="Iquebal M.A."/>
            <person name="Jaiswal S."/>
            <person name="Angadi U.B."/>
            <person name="Kumar N."/>
            <person name="Raza M."/>
            <person name="Shah T.M."/>
            <person name="Rai A."/>
            <person name="Jena J.K."/>
        </authorList>
    </citation>
    <scope>NUCLEOTIDE SEQUENCE [LARGE SCALE GENOMIC DNA]</scope>
    <source>
        <strain evidence="1">DASCIFA01</strain>
        <tissue evidence="1">Testis</tissue>
    </source>
</reference>